<dbReference type="Pfam" id="PF00903">
    <property type="entry name" value="Glyoxalase"/>
    <property type="match status" value="1"/>
</dbReference>
<evidence type="ECO:0000259" key="1">
    <source>
        <dbReference type="PROSITE" id="PS51819"/>
    </source>
</evidence>
<dbReference type="PROSITE" id="PS51819">
    <property type="entry name" value="VOC"/>
    <property type="match status" value="1"/>
</dbReference>
<dbReference type="Gene3D" id="3.10.180.10">
    <property type="entry name" value="2,3-Dihydroxybiphenyl 1,2-Dioxygenase, domain 1"/>
    <property type="match status" value="2"/>
</dbReference>
<accession>A0ABY6HNE3</accession>
<dbReference type="CDD" id="cd06587">
    <property type="entry name" value="VOC"/>
    <property type="match status" value="1"/>
</dbReference>
<dbReference type="Proteomes" id="UP001208689">
    <property type="component" value="Chromosome"/>
</dbReference>
<keyword evidence="3" id="KW-1185">Reference proteome</keyword>
<dbReference type="InterPro" id="IPR004360">
    <property type="entry name" value="Glyas_Fos-R_dOase_dom"/>
</dbReference>
<reference evidence="2" key="1">
    <citation type="submission" date="2022-09" db="EMBL/GenBank/DDBJ databases">
        <title>Actin cytoskeleton and complex cell architecture in an #Asgard archaeon.</title>
        <authorList>
            <person name="Ponce Toledo R.I."/>
            <person name="Schleper C."/>
            <person name="Rodrigues Oliveira T."/>
            <person name="Wollweber F."/>
            <person name="Xu J."/>
            <person name="Rittmann S."/>
            <person name="Klingl A."/>
            <person name="Pilhofer M."/>
        </authorList>
    </citation>
    <scope>NUCLEOTIDE SEQUENCE</scope>
    <source>
        <strain evidence="2">B-35</strain>
    </source>
</reference>
<dbReference type="InterPro" id="IPR037523">
    <property type="entry name" value="VOC_core"/>
</dbReference>
<name>A0ABY6HNE3_9ARCH</name>
<gene>
    <name evidence="2" type="ORF">NEF87_001200</name>
</gene>
<dbReference type="InterPro" id="IPR029068">
    <property type="entry name" value="Glyas_Bleomycin-R_OHBP_Dase"/>
</dbReference>
<dbReference type="EMBL" id="CP104013">
    <property type="protein sequence ID" value="UYP44915.1"/>
    <property type="molecule type" value="Genomic_DNA"/>
</dbReference>
<evidence type="ECO:0000313" key="2">
    <source>
        <dbReference type="EMBL" id="UYP44915.1"/>
    </source>
</evidence>
<organism evidence="2 3">
    <name type="scientific">Candidatus Lokiarchaeum ossiferum</name>
    <dbReference type="NCBI Taxonomy" id="2951803"/>
    <lineage>
        <taxon>Archaea</taxon>
        <taxon>Promethearchaeati</taxon>
        <taxon>Promethearchaeota</taxon>
        <taxon>Promethearchaeia</taxon>
        <taxon>Promethearchaeales</taxon>
        <taxon>Promethearchaeaceae</taxon>
        <taxon>Candidatus Lokiarchaeum</taxon>
    </lineage>
</organism>
<dbReference type="SUPFAM" id="SSF54593">
    <property type="entry name" value="Glyoxalase/Bleomycin resistance protein/Dihydroxybiphenyl dioxygenase"/>
    <property type="match status" value="1"/>
</dbReference>
<feature type="domain" description="VOC" evidence="1">
    <location>
        <begin position="150"/>
        <end position="265"/>
    </location>
</feature>
<sequence>MGPKLHKKSFDLGVVGAFSEVINAGVKQLALSAPLPPDEMDNFIEDAKKIAAKHNVLVYRESDLIVTDLFPADIAKGLDVLLLFQGTTKDNYLMLKEDQKLLKDTAQYNEKNRRMISKRFGRMLSYSPQKINGLLSMNTPFKTMINFGLKANNLFLYYDDLKKAGEFYVKNLGFELMADYKMAQIMRMTKDSYLILVDGAKGMHTTEEPKTVALALLTDQLKEWYEHLKSKNVKIKDDFKEKENSAHDGFIVVDPEGYLLEFERFNQHQENERFFPLLNQNKEVVVQSAHESDVPAELSIHSTIIWLYYKDVLAMQHFYEDVYGFEEVVDQGWTKIYRVSETGFMAIVDEKRGMHKFTDQKAVNVGFILDDIEGWFKYVKKNSLFDLKDHELHIEKESRYKAFVGYGPEKYFIEFDKFFPHQDNTRLLKYLME</sequence>
<evidence type="ECO:0000313" key="3">
    <source>
        <dbReference type="Proteomes" id="UP001208689"/>
    </source>
</evidence>
<protein>
    <recommendedName>
        <fullName evidence="1">VOC domain-containing protein</fullName>
    </recommendedName>
</protein>
<proteinExistence type="predicted"/>